<evidence type="ECO:0000313" key="3">
    <source>
        <dbReference type="Proteomes" id="UP000199615"/>
    </source>
</evidence>
<reference evidence="3" key="1">
    <citation type="submission" date="2016-10" db="EMBL/GenBank/DDBJ databases">
        <authorList>
            <person name="Varghese N."/>
            <person name="Submissions S."/>
        </authorList>
    </citation>
    <scope>NUCLEOTIDE SEQUENCE [LARGE SCALE GENOMIC DNA]</scope>
    <source>
        <strain evidence="3">DSM 123</strain>
    </source>
</reference>
<evidence type="ECO:0008006" key="4">
    <source>
        <dbReference type="Google" id="ProtNLM"/>
    </source>
</evidence>
<sequence length="93" mass="9735">MKTLALAAMALGVLGATQMMTAQPAAAQIEYPYCKQGSQQGYPGNCSFSSFESCRYSAQGTGGNCVANPRYIAWGGGYGREDGYGPSWGPSAY</sequence>
<evidence type="ECO:0000256" key="1">
    <source>
        <dbReference type="SAM" id="SignalP"/>
    </source>
</evidence>
<proteinExistence type="predicted"/>
<dbReference type="AlphaFoldDB" id="A0A1H8M5Y8"/>
<dbReference type="InterPro" id="IPR021937">
    <property type="entry name" value="DUF3551"/>
</dbReference>
<organism evidence="2 3">
    <name type="scientific">Rhodopseudomonas pseudopalustris</name>
    <dbReference type="NCBI Taxonomy" id="1513892"/>
    <lineage>
        <taxon>Bacteria</taxon>
        <taxon>Pseudomonadati</taxon>
        <taxon>Pseudomonadota</taxon>
        <taxon>Alphaproteobacteria</taxon>
        <taxon>Hyphomicrobiales</taxon>
        <taxon>Nitrobacteraceae</taxon>
        <taxon>Rhodopseudomonas</taxon>
    </lineage>
</organism>
<gene>
    <name evidence="2" type="ORF">SAMN05444123_101380</name>
</gene>
<dbReference type="Pfam" id="PF12071">
    <property type="entry name" value="DUF3551"/>
    <property type="match status" value="1"/>
</dbReference>
<name>A0A1H8M5Y8_9BRAD</name>
<keyword evidence="3" id="KW-1185">Reference proteome</keyword>
<accession>A0A1H8M5Y8</accession>
<protein>
    <recommendedName>
        <fullName evidence="4">DUF3551 domain-containing protein</fullName>
    </recommendedName>
</protein>
<dbReference type="EMBL" id="FODT01000001">
    <property type="protein sequence ID" value="SEO12764.1"/>
    <property type="molecule type" value="Genomic_DNA"/>
</dbReference>
<keyword evidence="1" id="KW-0732">Signal</keyword>
<dbReference type="RefSeq" id="WP_092681331.1">
    <property type="nucleotide sequence ID" value="NZ_FODT01000001.1"/>
</dbReference>
<feature type="chain" id="PRO_5011468748" description="DUF3551 domain-containing protein" evidence="1">
    <location>
        <begin position="28"/>
        <end position="93"/>
    </location>
</feature>
<evidence type="ECO:0000313" key="2">
    <source>
        <dbReference type="EMBL" id="SEO12764.1"/>
    </source>
</evidence>
<feature type="signal peptide" evidence="1">
    <location>
        <begin position="1"/>
        <end position="27"/>
    </location>
</feature>
<dbReference type="Proteomes" id="UP000199615">
    <property type="component" value="Unassembled WGS sequence"/>
</dbReference>
<dbReference type="OrthoDB" id="8141409at2"/>